<dbReference type="AlphaFoldDB" id="A0A4P8EDN3"/>
<dbReference type="RefSeq" id="WP_137192592.1">
    <property type="nucleotide sequence ID" value="NZ_CP039964.1"/>
</dbReference>
<sequence length="193" mass="21224">MRILYLSHPEVKIDPQTPVLEWELSDQGRRRLRAAVKRGWPGRGWRLIASPEVKAQQTAEILSHAFGLPLHTHPEMGEVDRSATGYLPQDQHEALAKELFAQPETGPEGWESANAASARVLECFHQVMAEVSDDIIFVGHGAVGSFLWCALTNRPITPAADQTRGGSFWAGRYDGSGFSAVHSWQALETAAAK</sequence>
<evidence type="ECO:0000313" key="2">
    <source>
        <dbReference type="Proteomes" id="UP000298631"/>
    </source>
</evidence>
<dbReference type="EMBL" id="CP039964">
    <property type="protein sequence ID" value="QCO54926.1"/>
    <property type="molecule type" value="Genomic_DNA"/>
</dbReference>
<evidence type="ECO:0000313" key="1">
    <source>
        <dbReference type="EMBL" id="QCO54926.1"/>
    </source>
</evidence>
<reference evidence="1 2" key="1">
    <citation type="submission" date="2019-05" db="EMBL/GenBank/DDBJ databases">
        <title>Pseudorhodobacter turbinis sp. nov., isolated from the gut of the Korean turban shell.</title>
        <authorList>
            <person name="Jeong Y.-S."/>
            <person name="Kang W.-R."/>
            <person name="Bae J.-W."/>
        </authorList>
    </citation>
    <scope>NUCLEOTIDE SEQUENCE [LARGE SCALE GENOMIC DNA]</scope>
    <source>
        <strain evidence="1 2">S12M18</strain>
    </source>
</reference>
<organism evidence="1 2">
    <name type="scientific">Pseudorhodobacter turbinis</name>
    <dbReference type="NCBI Taxonomy" id="2500533"/>
    <lineage>
        <taxon>Bacteria</taxon>
        <taxon>Pseudomonadati</taxon>
        <taxon>Pseudomonadota</taxon>
        <taxon>Alphaproteobacteria</taxon>
        <taxon>Rhodobacterales</taxon>
        <taxon>Paracoccaceae</taxon>
        <taxon>Pseudorhodobacter</taxon>
    </lineage>
</organism>
<dbReference type="InterPro" id="IPR013078">
    <property type="entry name" value="His_Pase_superF_clade-1"/>
</dbReference>
<dbReference type="InterPro" id="IPR029033">
    <property type="entry name" value="His_PPase_superfam"/>
</dbReference>
<accession>A0A4P8EDN3</accession>
<dbReference type="Proteomes" id="UP000298631">
    <property type="component" value="Chromosome"/>
</dbReference>
<dbReference type="OrthoDB" id="34197at2"/>
<proteinExistence type="predicted"/>
<dbReference type="Gene3D" id="3.40.50.1240">
    <property type="entry name" value="Phosphoglycerate mutase-like"/>
    <property type="match status" value="1"/>
</dbReference>
<keyword evidence="2" id="KW-1185">Reference proteome</keyword>
<name>A0A4P8EDN3_9RHOB</name>
<dbReference type="Pfam" id="PF00300">
    <property type="entry name" value="His_Phos_1"/>
    <property type="match status" value="1"/>
</dbReference>
<protein>
    <submittedName>
        <fullName evidence="1">Histidine phosphatase family protein</fullName>
    </submittedName>
</protein>
<gene>
    <name evidence="1" type="ORF">EOK75_03465</name>
</gene>
<dbReference type="KEGG" id="pseb:EOK75_03465"/>
<dbReference type="SUPFAM" id="SSF53254">
    <property type="entry name" value="Phosphoglycerate mutase-like"/>
    <property type="match status" value="1"/>
</dbReference>